<sequence length="198" mass="21894">MVGTKQIKTIAAGVIATLALVNAYAASIPRYQIVKGKVTYPYFDEHDLLKTLQYPSVLGPAINTYLPTRTVVNCRQIMLYGLKRVGVISIGAPVTMLPTLNYDNLTKSSDNPIVTYYGISSNPICLSFPCIDVVKIEKDLLLIPTRNSLVVAKGRGEVIKGIEVVLIQGNWNIICMLPENAYSGVFTWKSELQPFWLL</sequence>
<gene>
    <name evidence="1" type="ORF">HA336_01325</name>
</gene>
<dbReference type="Proteomes" id="UP000619545">
    <property type="component" value="Unassembled WGS sequence"/>
</dbReference>
<comment type="caution">
    <text evidence="1">The sequence shown here is derived from an EMBL/GenBank/DDBJ whole genome shotgun (WGS) entry which is preliminary data.</text>
</comment>
<accession>A0A832WA94</accession>
<dbReference type="AlphaFoldDB" id="A0A832WA94"/>
<proteinExistence type="predicted"/>
<organism evidence="1 2">
    <name type="scientific">Methanopyrus kandleri</name>
    <dbReference type="NCBI Taxonomy" id="2320"/>
    <lineage>
        <taxon>Archaea</taxon>
        <taxon>Methanobacteriati</taxon>
        <taxon>Methanobacteriota</taxon>
        <taxon>Methanomada group</taxon>
        <taxon>Methanopyri</taxon>
        <taxon>Methanopyrales</taxon>
        <taxon>Methanopyraceae</taxon>
        <taxon>Methanopyrus</taxon>
    </lineage>
</organism>
<dbReference type="GeneID" id="1477016"/>
<reference evidence="1" key="1">
    <citation type="journal article" date="2020" name="bioRxiv">
        <title>A rank-normalized archaeal taxonomy based on genome phylogeny resolves widespread incomplete and uneven classifications.</title>
        <authorList>
            <person name="Rinke C."/>
            <person name="Chuvochina M."/>
            <person name="Mussig A.J."/>
            <person name="Chaumeil P.-A."/>
            <person name="Waite D.W."/>
            <person name="Whitman W.B."/>
            <person name="Parks D.H."/>
            <person name="Hugenholtz P."/>
        </authorList>
    </citation>
    <scope>NUCLEOTIDE SEQUENCE</scope>
    <source>
        <strain evidence="1">UBA8853</strain>
    </source>
</reference>
<dbReference type="EMBL" id="DUJS01000002">
    <property type="protein sequence ID" value="HII69858.1"/>
    <property type="molecule type" value="Genomic_DNA"/>
</dbReference>
<evidence type="ECO:0000313" key="1">
    <source>
        <dbReference type="EMBL" id="HII69858.1"/>
    </source>
</evidence>
<name>A0A832WA94_9EURY</name>
<protein>
    <submittedName>
        <fullName evidence="1">Uncharacterized protein</fullName>
    </submittedName>
</protein>
<evidence type="ECO:0000313" key="2">
    <source>
        <dbReference type="Proteomes" id="UP000619545"/>
    </source>
</evidence>
<dbReference type="RefSeq" id="WP_148679634.1">
    <property type="nucleotide sequence ID" value="NZ_DUJS01000002.1"/>
</dbReference>